<keyword evidence="3" id="KW-1185">Reference proteome</keyword>
<dbReference type="Proteomes" id="UP000027219">
    <property type="component" value="Unassembled WGS sequence"/>
</dbReference>
<evidence type="ECO:0000256" key="1">
    <source>
        <dbReference type="SAM" id="Phobius"/>
    </source>
</evidence>
<accession>A0A066URL5</accession>
<dbReference type="AlphaFoldDB" id="A0A066URL5"/>
<sequence>MKSNSSRLYQFELVTQFIEIILIPKYLFAFAYKSENKLRIVKELLFVVTYITSEEAAILAT</sequence>
<reference evidence="2 3" key="1">
    <citation type="submission" date="2014-02" db="EMBL/GenBank/DDBJ databases">
        <title>Vibrio fortis Dalian14 Genome Sequencing.</title>
        <authorList>
            <person name="Wang Y."/>
            <person name="Song L."/>
            <person name="Liu G."/>
            <person name="Ding J."/>
        </authorList>
    </citation>
    <scope>NUCLEOTIDE SEQUENCE [LARGE SCALE GENOMIC DNA]</scope>
    <source>
        <strain evidence="2 3">Dalian14</strain>
    </source>
</reference>
<name>A0A066URL5_9VIBR</name>
<keyword evidence="1" id="KW-0812">Transmembrane</keyword>
<comment type="caution">
    <text evidence="2">The sequence shown here is derived from an EMBL/GenBank/DDBJ whole genome shotgun (WGS) entry which is preliminary data.</text>
</comment>
<keyword evidence="1" id="KW-0472">Membrane</keyword>
<evidence type="ECO:0000313" key="3">
    <source>
        <dbReference type="Proteomes" id="UP000027219"/>
    </source>
</evidence>
<gene>
    <name evidence="2" type="ORF">VFDL14_23065</name>
</gene>
<keyword evidence="1" id="KW-1133">Transmembrane helix</keyword>
<organism evidence="2 3">
    <name type="scientific">Vibrio fortis</name>
    <dbReference type="NCBI Taxonomy" id="212667"/>
    <lineage>
        <taxon>Bacteria</taxon>
        <taxon>Pseudomonadati</taxon>
        <taxon>Pseudomonadota</taxon>
        <taxon>Gammaproteobacteria</taxon>
        <taxon>Vibrionales</taxon>
        <taxon>Vibrionaceae</taxon>
        <taxon>Vibrio</taxon>
    </lineage>
</organism>
<evidence type="ECO:0000313" key="2">
    <source>
        <dbReference type="EMBL" id="KDN29670.1"/>
    </source>
</evidence>
<protein>
    <submittedName>
        <fullName evidence="2">Uncharacterized protein</fullName>
    </submittedName>
</protein>
<feature type="transmembrane region" description="Helical" evidence="1">
    <location>
        <begin position="13"/>
        <end position="32"/>
    </location>
</feature>
<dbReference type="EMBL" id="JFFR01000004">
    <property type="protein sequence ID" value="KDN29670.1"/>
    <property type="molecule type" value="Genomic_DNA"/>
</dbReference>
<proteinExistence type="predicted"/>